<dbReference type="GO" id="GO:0070006">
    <property type="term" value="F:metalloaminopeptidase activity"/>
    <property type="evidence" value="ECO:0007669"/>
    <property type="project" value="InterPro"/>
</dbReference>
<evidence type="ECO:0000256" key="3">
    <source>
        <dbReference type="ARBA" id="ARBA00009528"/>
    </source>
</evidence>
<dbReference type="Pfam" id="PF00883">
    <property type="entry name" value="Peptidase_M17"/>
    <property type="match status" value="1"/>
</dbReference>
<gene>
    <name evidence="8" type="primary">pepA</name>
    <name evidence="10" type="ORF">FIV46_02460</name>
</gene>
<evidence type="ECO:0000256" key="7">
    <source>
        <dbReference type="ARBA" id="ARBA00023211"/>
    </source>
</evidence>
<dbReference type="NCBIfam" id="NF002083">
    <property type="entry name" value="PRK00913.3-5"/>
    <property type="match status" value="1"/>
</dbReference>
<feature type="binding site" evidence="8">
    <location>
        <position position="262"/>
    </location>
    <ligand>
        <name>Mn(2+)</name>
        <dbReference type="ChEBI" id="CHEBI:29035"/>
        <label>2</label>
    </ligand>
</feature>
<feature type="domain" description="Cytosol aminopeptidase" evidence="9">
    <location>
        <begin position="342"/>
        <end position="349"/>
    </location>
</feature>
<dbReference type="RefSeq" id="WP_139938212.1">
    <property type="nucleotide sequence ID" value="NZ_JBHSYP010000022.1"/>
</dbReference>
<proteinExistence type="inferred from homology"/>
<dbReference type="PROSITE" id="PS00631">
    <property type="entry name" value="CYTOSOL_AP"/>
    <property type="match status" value="1"/>
</dbReference>
<dbReference type="PANTHER" id="PTHR11963:SF23">
    <property type="entry name" value="CYTOSOL AMINOPEPTIDASE"/>
    <property type="match status" value="1"/>
</dbReference>
<dbReference type="InterPro" id="IPR000819">
    <property type="entry name" value="Peptidase_M17_C"/>
</dbReference>
<protein>
    <recommendedName>
        <fullName evidence="8">Probable cytosol aminopeptidase</fullName>
        <ecNumber evidence="8">3.4.11.1</ecNumber>
    </recommendedName>
    <alternativeName>
        <fullName evidence="8">Leucine aminopeptidase</fullName>
        <shortName evidence="8">LAP</shortName>
        <ecNumber evidence="8">3.4.11.10</ecNumber>
    </alternativeName>
    <alternativeName>
        <fullName evidence="8">Leucyl aminopeptidase</fullName>
    </alternativeName>
</protein>
<dbReference type="Proteomes" id="UP000319148">
    <property type="component" value="Unassembled WGS sequence"/>
</dbReference>
<comment type="subcellular location">
    <subcellularLocation>
        <location evidence="8">Cytoplasm</location>
    </subcellularLocation>
</comment>
<dbReference type="InterPro" id="IPR043472">
    <property type="entry name" value="Macro_dom-like"/>
</dbReference>
<feature type="binding site" evidence="8">
    <location>
        <position position="267"/>
    </location>
    <ligand>
        <name>Mn(2+)</name>
        <dbReference type="ChEBI" id="CHEBI:29035"/>
        <label>1</label>
    </ligand>
</feature>
<keyword evidence="11" id="KW-1185">Reference proteome</keyword>
<keyword evidence="8" id="KW-0963">Cytoplasm</keyword>
<feature type="binding site" evidence="8">
    <location>
        <position position="346"/>
    </location>
    <ligand>
        <name>Mn(2+)</name>
        <dbReference type="ChEBI" id="CHEBI:29035"/>
        <label>1</label>
    </ligand>
</feature>
<keyword evidence="6 8" id="KW-0378">Hydrolase</keyword>
<dbReference type="InterPro" id="IPR011356">
    <property type="entry name" value="Leucine_aapep/pepB"/>
</dbReference>
<dbReference type="AlphaFoldDB" id="A0A501PSC4"/>
<dbReference type="GO" id="GO:0005737">
    <property type="term" value="C:cytoplasm"/>
    <property type="evidence" value="ECO:0007669"/>
    <property type="project" value="UniProtKB-SubCell"/>
</dbReference>
<dbReference type="InterPro" id="IPR008283">
    <property type="entry name" value="Peptidase_M17_N"/>
</dbReference>
<comment type="catalytic activity">
    <reaction evidence="1 8">
        <text>Release of an N-terminal amino acid, Xaa-|-Yaa-, in which Xaa is preferably Leu, but may be other amino acids including Pro although not Arg or Lys, and Yaa may be Pro. Amino acid amides and methyl esters are also readily hydrolyzed, but rates on arylamides are exceedingly low.</text>
        <dbReference type="EC" id="3.4.11.1"/>
    </reaction>
</comment>
<dbReference type="CDD" id="cd00433">
    <property type="entry name" value="Peptidase_M17"/>
    <property type="match status" value="1"/>
</dbReference>
<dbReference type="SUPFAM" id="SSF52949">
    <property type="entry name" value="Macro domain-like"/>
    <property type="match status" value="1"/>
</dbReference>
<dbReference type="Pfam" id="PF02789">
    <property type="entry name" value="Peptidase_M17_N"/>
    <property type="match status" value="1"/>
</dbReference>
<dbReference type="EC" id="3.4.11.1" evidence="8"/>
<comment type="catalytic activity">
    <reaction evidence="2 8">
        <text>Release of an N-terminal amino acid, preferentially leucine, but not glutamic or aspartic acids.</text>
        <dbReference type="EC" id="3.4.11.10"/>
    </reaction>
</comment>
<keyword evidence="8" id="KW-0479">Metal-binding</keyword>
<keyword evidence="4 8" id="KW-0031">Aminopeptidase</keyword>
<dbReference type="HAMAP" id="MF_00181">
    <property type="entry name" value="Cytosol_peptidase_M17"/>
    <property type="match status" value="1"/>
</dbReference>
<evidence type="ECO:0000313" key="11">
    <source>
        <dbReference type="Proteomes" id="UP000319148"/>
    </source>
</evidence>
<dbReference type="SUPFAM" id="SSF53187">
    <property type="entry name" value="Zn-dependent exopeptidases"/>
    <property type="match status" value="1"/>
</dbReference>
<dbReference type="PANTHER" id="PTHR11963">
    <property type="entry name" value="LEUCINE AMINOPEPTIDASE-RELATED"/>
    <property type="match status" value="1"/>
</dbReference>
<organism evidence="10 11">
    <name type="scientific">Emcibacter nanhaiensis</name>
    <dbReference type="NCBI Taxonomy" id="1505037"/>
    <lineage>
        <taxon>Bacteria</taxon>
        <taxon>Pseudomonadati</taxon>
        <taxon>Pseudomonadota</taxon>
        <taxon>Alphaproteobacteria</taxon>
        <taxon>Emcibacterales</taxon>
        <taxon>Emcibacteraceae</taxon>
        <taxon>Emcibacter</taxon>
    </lineage>
</organism>
<keyword evidence="7 8" id="KW-0464">Manganese</keyword>
<dbReference type="NCBIfam" id="NF002074">
    <property type="entry name" value="PRK00913.1-4"/>
    <property type="match status" value="1"/>
</dbReference>
<feature type="binding site" evidence="8">
    <location>
        <position position="344"/>
    </location>
    <ligand>
        <name>Mn(2+)</name>
        <dbReference type="ChEBI" id="CHEBI:29035"/>
        <label>1</label>
    </ligand>
</feature>
<keyword evidence="5 8" id="KW-0645">Protease</keyword>
<dbReference type="EMBL" id="VFIY01000004">
    <property type="protein sequence ID" value="TPD62962.1"/>
    <property type="molecule type" value="Genomic_DNA"/>
</dbReference>
<evidence type="ECO:0000256" key="5">
    <source>
        <dbReference type="ARBA" id="ARBA00022670"/>
    </source>
</evidence>
<dbReference type="OrthoDB" id="9809354at2"/>
<feature type="active site" evidence="8">
    <location>
        <position position="348"/>
    </location>
</feature>
<feature type="active site" evidence="8">
    <location>
        <position position="274"/>
    </location>
</feature>
<feature type="binding site" evidence="8">
    <location>
        <position position="346"/>
    </location>
    <ligand>
        <name>Mn(2+)</name>
        <dbReference type="ChEBI" id="CHEBI:29035"/>
        <label>2</label>
    </ligand>
</feature>
<dbReference type="GO" id="GO:0030145">
    <property type="term" value="F:manganese ion binding"/>
    <property type="evidence" value="ECO:0007669"/>
    <property type="project" value="UniProtKB-UniRule"/>
</dbReference>
<sequence length="496" mass="53570">MKINFLKNEVPQKGNLVVLAYSDCKLSTFARKIDKETDGQLSRAMKVSKFKGNFGEIISIPAPCGLKVSNVLVMGLGNAEDLKELKLQQAGGKIMARQMTCGEEELSVAVEAVKKADMSAEDVAANIAYGAKLRRYRFDKYRTKEADDKKPSVISFNILSTAAAKAKSLFEPMDKVADGVLFARDLVTEPGNVIYPESYVEQIRELSSLGVDVEVLGEDEMEELGMGALLGVGQGSASESHLVIMRWQGSDKKKAPLAFVGKGVTFDTGGISLKPGAGMEDMKFDMGGSASVVGLMKALAGRKAKVNVVGVVGLVENMPSGTAQRPGDVVTSMSGQTIEVINTDAEGRLVLCDALWYTQDRFKPKMMIDLATLTGAILISLGQEYAGIFSNDDKISEQLFTAGEQTGEGVWRLPLGSSYDELINSDIADMKNVGGRNAGSITAAQFLQRFVNDVPWVHIDIAGTAWKQKPSDLAEKGATGYGVRLLDRFIRDNYED</sequence>
<dbReference type="NCBIfam" id="NF002077">
    <property type="entry name" value="PRK00913.2-4"/>
    <property type="match status" value="1"/>
</dbReference>
<evidence type="ECO:0000256" key="8">
    <source>
        <dbReference type="HAMAP-Rule" id="MF_00181"/>
    </source>
</evidence>
<dbReference type="NCBIfam" id="NF002073">
    <property type="entry name" value="PRK00913.1-2"/>
    <property type="match status" value="1"/>
</dbReference>
<evidence type="ECO:0000256" key="4">
    <source>
        <dbReference type="ARBA" id="ARBA00022438"/>
    </source>
</evidence>
<comment type="similarity">
    <text evidence="3 8">Belongs to the peptidase M17 family.</text>
</comment>
<reference evidence="11" key="1">
    <citation type="submission" date="2019-06" db="EMBL/GenBank/DDBJ databases">
        <title>The complete genome of Emcibacter congregatus ZYLT.</title>
        <authorList>
            <person name="Zhao Z."/>
        </authorList>
    </citation>
    <scope>NUCLEOTIDE SEQUENCE [LARGE SCALE GENOMIC DNA]</scope>
    <source>
        <strain evidence="11">MCCC 1A06723</strain>
    </source>
</reference>
<feature type="binding site" evidence="8">
    <location>
        <position position="267"/>
    </location>
    <ligand>
        <name>Mn(2+)</name>
        <dbReference type="ChEBI" id="CHEBI:29035"/>
        <label>2</label>
    </ligand>
</feature>
<dbReference type="EC" id="3.4.11.10" evidence="8"/>
<comment type="function">
    <text evidence="8">Presumably involved in the processing and regular turnover of intracellular proteins. Catalyzes the removal of unsubstituted N-terminal amino acids from various peptides.</text>
</comment>
<feature type="binding site" evidence="8">
    <location>
        <position position="285"/>
    </location>
    <ligand>
        <name>Mn(2+)</name>
        <dbReference type="ChEBI" id="CHEBI:29035"/>
        <label>2</label>
    </ligand>
</feature>
<dbReference type="PRINTS" id="PR00481">
    <property type="entry name" value="LAMNOPPTDASE"/>
</dbReference>
<comment type="cofactor">
    <cofactor evidence="8">
        <name>Mn(2+)</name>
        <dbReference type="ChEBI" id="CHEBI:29035"/>
    </cofactor>
    <text evidence="8">Binds 2 manganese ions per subunit.</text>
</comment>
<evidence type="ECO:0000256" key="1">
    <source>
        <dbReference type="ARBA" id="ARBA00000135"/>
    </source>
</evidence>
<evidence type="ECO:0000256" key="6">
    <source>
        <dbReference type="ARBA" id="ARBA00022801"/>
    </source>
</evidence>
<comment type="caution">
    <text evidence="10">The sequence shown here is derived from an EMBL/GenBank/DDBJ whole genome shotgun (WGS) entry which is preliminary data.</text>
</comment>
<dbReference type="Gene3D" id="3.40.220.10">
    <property type="entry name" value="Leucine Aminopeptidase, subunit E, domain 1"/>
    <property type="match status" value="1"/>
</dbReference>
<accession>A0A501PSC4</accession>
<dbReference type="InterPro" id="IPR023042">
    <property type="entry name" value="Peptidase_M17_leu_NH2_pept"/>
</dbReference>
<evidence type="ECO:0000259" key="9">
    <source>
        <dbReference type="PROSITE" id="PS00631"/>
    </source>
</evidence>
<dbReference type="GO" id="GO:0006508">
    <property type="term" value="P:proteolysis"/>
    <property type="evidence" value="ECO:0007669"/>
    <property type="project" value="UniProtKB-KW"/>
</dbReference>
<evidence type="ECO:0000313" key="10">
    <source>
        <dbReference type="EMBL" id="TPD62962.1"/>
    </source>
</evidence>
<name>A0A501PSC4_9PROT</name>
<dbReference type="Gene3D" id="3.40.630.10">
    <property type="entry name" value="Zn peptidases"/>
    <property type="match status" value="1"/>
</dbReference>
<dbReference type="NCBIfam" id="NF002075">
    <property type="entry name" value="PRK00913.2-2"/>
    <property type="match status" value="1"/>
</dbReference>
<evidence type="ECO:0000256" key="2">
    <source>
        <dbReference type="ARBA" id="ARBA00000967"/>
    </source>
</evidence>